<feature type="compositionally biased region" description="Basic and acidic residues" evidence="1">
    <location>
        <begin position="132"/>
        <end position="141"/>
    </location>
</feature>
<feature type="compositionally biased region" description="Acidic residues" evidence="1">
    <location>
        <begin position="54"/>
        <end position="68"/>
    </location>
</feature>
<feature type="compositionally biased region" description="Acidic residues" evidence="1">
    <location>
        <begin position="162"/>
        <end position="171"/>
    </location>
</feature>
<reference evidence="2" key="1">
    <citation type="submission" date="2013-10" db="EMBL/GenBank/DDBJ databases">
        <title>Genomic analysis of the causative agents of coccidiosis in chickens.</title>
        <authorList>
            <person name="Reid A.J."/>
            <person name="Blake D."/>
            <person name="Billington K."/>
            <person name="Browne H."/>
            <person name="Dunn M."/>
            <person name="Hung S."/>
            <person name="Kawahara F."/>
            <person name="Miranda-Saavedra D."/>
            <person name="Mourier T."/>
            <person name="Nagra H."/>
            <person name="Otto T.D."/>
            <person name="Rawlings N."/>
            <person name="Sanchez A."/>
            <person name="Sanders M."/>
            <person name="Subramaniam C."/>
            <person name="Tay Y."/>
            <person name="Dear P."/>
            <person name="Doerig C."/>
            <person name="Gruber A."/>
            <person name="Parkinson J."/>
            <person name="Shirley M."/>
            <person name="Wan K.L."/>
            <person name="Berriman M."/>
            <person name="Tomley F."/>
            <person name="Pain A."/>
        </authorList>
    </citation>
    <scope>NUCLEOTIDE SEQUENCE [LARGE SCALE GENOMIC DNA]</scope>
    <source>
        <strain evidence="2">Weybridge</strain>
    </source>
</reference>
<dbReference type="RefSeq" id="XP_013335560.1">
    <property type="nucleotide sequence ID" value="XM_013480106.1"/>
</dbReference>
<dbReference type="EMBL" id="HG719943">
    <property type="protein sequence ID" value="CDJ58912.1"/>
    <property type="molecule type" value="Genomic_DNA"/>
</dbReference>
<evidence type="ECO:0000313" key="3">
    <source>
        <dbReference type="Proteomes" id="UP000030763"/>
    </source>
</evidence>
<dbReference type="GeneID" id="25339412"/>
<evidence type="ECO:0000256" key="1">
    <source>
        <dbReference type="SAM" id="MobiDB-lite"/>
    </source>
</evidence>
<proteinExistence type="predicted"/>
<protein>
    <submittedName>
        <fullName evidence="2">Uncharacterized protein</fullName>
    </submittedName>
</protein>
<gene>
    <name evidence="2" type="ORF">EMWEY_00054260</name>
</gene>
<feature type="compositionally biased region" description="Acidic residues" evidence="1">
    <location>
        <begin position="84"/>
        <end position="98"/>
    </location>
</feature>
<accession>U6M3V5</accession>
<keyword evidence="3" id="KW-1185">Reference proteome</keyword>
<dbReference type="AlphaFoldDB" id="U6M3V5"/>
<dbReference type="VEuPathDB" id="ToxoDB:EMWEY_00054260"/>
<dbReference type="OMA" id="IFIDHRT"/>
<feature type="region of interest" description="Disordered" evidence="1">
    <location>
        <begin position="54"/>
        <end position="171"/>
    </location>
</feature>
<sequence length="171" mass="19203">MPILEFVQYMSGSAYKCCIFIDHRTLNLQYCLKSSPCFSLGAIRFEAAADSDEEEYASSDFGSDDDIEGSSSESDAFSFSGSDSEAEESEDEIEEEEEKAAKAAWKGKKKEESIVDLEDLHPPSVLQKKRKAANEKERKDVPVSTLRRQAAKRKHARVNIEYEPEAMTEEA</sequence>
<reference evidence="2" key="2">
    <citation type="submission" date="2013-10" db="EMBL/GenBank/DDBJ databases">
        <authorList>
            <person name="Aslett M."/>
        </authorList>
    </citation>
    <scope>NUCLEOTIDE SEQUENCE [LARGE SCALE GENOMIC DNA]</scope>
    <source>
        <strain evidence="2">Weybridge</strain>
    </source>
</reference>
<organism evidence="2 3">
    <name type="scientific">Eimeria maxima</name>
    <name type="common">Coccidian parasite</name>
    <dbReference type="NCBI Taxonomy" id="5804"/>
    <lineage>
        <taxon>Eukaryota</taxon>
        <taxon>Sar</taxon>
        <taxon>Alveolata</taxon>
        <taxon>Apicomplexa</taxon>
        <taxon>Conoidasida</taxon>
        <taxon>Coccidia</taxon>
        <taxon>Eucoccidiorida</taxon>
        <taxon>Eimeriorina</taxon>
        <taxon>Eimeriidae</taxon>
        <taxon>Eimeria</taxon>
    </lineage>
</organism>
<evidence type="ECO:0000313" key="2">
    <source>
        <dbReference type="EMBL" id="CDJ58912.1"/>
    </source>
</evidence>
<name>U6M3V5_EIMMA</name>
<dbReference type="Proteomes" id="UP000030763">
    <property type="component" value="Unassembled WGS sequence"/>
</dbReference>
<feature type="compositionally biased region" description="Low complexity" evidence="1">
    <location>
        <begin position="69"/>
        <end position="83"/>
    </location>
</feature>
<feature type="compositionally biased region" description="Basic and acidic residues" evidence="1">
    <location>
        <begin position="109"/>
        <end position="121"/>
    </location>
</feature>